<reference evidence="3 4" key="1">
    <citation type="journal article" date="2018" name="Evol. Lett.">
        <title>Horizontal gene cluster transfer increased hallucinogenic mushroom diversity.</title>
        <authorList>
            <person name="Reynolds H.T."/>
            <person name="Vijayakumar V."/>
            <person name="Gluck-Thaler E."/>
            <person name="Korotkin H.B."/>
            <person name="Matheny P.B."/>
            <person name="Slot J.C."/>
        </authorList>
    </citation>
    <scope>NUCLEOTIDE SEQUENCE [LARGE SCALE GENOMIC DNA]</scope>
    <source>
        <strain evidence="3 4">2631</strain>
    </source>
</reference>
<evidence type="ECO:0000256" key="1">
    <source>
        <dbReference type="SAM" id="Coils"/>
    </source>
</evidence>
<gene>
    <name evidence="3" type="ORF">CVT25_010259</name>
</gene>
<dbReference type="AlphaFoldDB" id="A0A409XD21"/>
<organism evidence="3 4">
    <name type="scientific">Psilocybe cyanescens</name>
    <dbReference type="NCBI Taxonomy" id="93625"/>
    <lineage>
        <taxon>Eukaryota</taxon>
        <taxon>Fungi</taxon>
        <taxon>Dikarya</taxon>
        <taxon>Basidiomycota</taxon>
        <taxon>Agaricomycotina</taxon>
        <taxon>Agaricomycetes</taxon>
        <taxon>Agaricomycetidae</taxon>
        <taxon>Agaricales</taxon>
        <taxon>Agaricineae</taxon>
        <taxon>Strophariaceae</taxon>
        <taxon>Psilocybe</taxon>
    </lineage>
</organism>
<feature type="compositionally biased region" description="Polar residues" evidence="2">
    <location>
        <begin position="7"/>
        <end position="21"/>
    </location>
</feature>
<evidence type="ECO:0000313" key="3">
    <source>
        <dbReference type="EMBL" id="PPQ88673.1"/>
    </source>
</evidence>
<dbReference type="EMBL" id="NHYD01002053">
    <property type="protein sequence ID" value="PPQ88673.1"/>
    <property type="molecule type" value="Genomic_DNA"/>
</dbReference>
<keyword evidence="1" id="KW-0175">Coiled coil</keyword>
<keyword evidence="4" id="KW-1185">Reference proteome</keyword>
<accession>A0A409XD21</accession>
<comment type="caution">
    <text evidence="3">The sequence shown here is derived from an EMBL/GenBank/DDBJ whole genome shotgun (WGS) entry which is preliminary data.</text>
</comment>
<sequence length="364" mass="40187">MGPPPSESMNQNAARHPTQQQHQREHQLDANLGQKDEKICPHVNSDLRLLSLLPPSSFLLPLSSPLLTVTITPRNPNTTIHQITSFLASSTTHRTKLSLLHSRLLHALHTLDSRAQENAELRRELRATRRKVHACEAVREGMHRERDELREEVEKLVERVQVEHDNDGHMHMQRDTDTEREKEGGRYRIGLDERGGAGLGLGEEWNKWRRRNLRDTEAEEEDEGETEEEQIIAMLYVTVARNRMLESDIRGSSECLDNARAASESVAACAASLSSSTATSTPRVSLAEANISTRRAAISTQTLASNAPALAPSLESGSRPSASANGRASSPSPLQLSLPRFPPPPPSTSALAPPADKIQPQTLK</sequence>
<evidence type="ECO:0000313" key="4">
    <source>
        <dbReference type="Proteomes" id="UP000283269"/>
    </source>
</evidence>
<feature type="region of interest" description="Disordered" evidence="2">
    <location>
        <begin position="1"/>
        <end position="26"/>
    </location>
</feature>
<dbReference type="InParanoid" id="A0A409XD21"/>
<protein>
    <submittedName>
        <fullName evidence="3">Uncharacterized protein</fullName>
    </submittedName>
</protein>
<dbReference type="Proteomes" id="UP000283269">
    <property type="component" value="Unassembled WGS sequence"/>
</dbReference>
<feature type="compositionally biased region" description="Polar residues" evidence="2">
    <location>
        <begin position="315"/>
        <end position="327"/>
    </location>
</feature>
<feature type="region of interest" description="Disordered" evidence="2">
    <location>
        <begin position="309"/>
        <end position="364"/>
    </location>
</feature>
<feature type="coiled-coil region" evidence="1">
    <location>
        <begin position="111"/>
        <end position="166"/>
    </location>
</feature>
<proteinExistence type="predicted"/>
<name>A0A409XD21_PSICY</name>
<evidence type="ECO:0000256" key="2">
    <source>
        <dbReference type="SAM" id="MobiDB-lite"/>
    </source>
</evidence>
<feature type="compositionally biased region" description="Low complexity" evidence="2">
    <location>
        <begin position="328"/>
        <end position="339"/>
    </location>
</feature>